<dbReference type="EMBL" id="WPCR01000012">
    <property type="protein sequence ID" value="NHM14821.1"/>
    <property type="molecule type" value="Genomic_DNA"/>
</dbReference>
<dbReference type="RefSeq" id="WP_166340240.1">
    <property type="nucleotide sequence ID" value="NZ_CP072829.1"/>
</dbReference>
<evidence type="ECO:0000256" key="1">
    <source>
        <dbReference type="ARBA" id="ARBA00023186"/>
    </source>
</evidence>
<dbReference type="Proteomes" id="UP000671910">
    <property type="component" value="Chromosome"/>
</dbReference>
<dbReference type="AlphaFoldDB" id="A0A9E6SV14"/>
<reference evidence="2 4" key="1">
    <citation type="submission" date="2019-11" db="EMBL/GenBank/DDBJ databases">
        <title>Eggerthellaceae novel genus isolated from the rectal contents of marmort.</title>
        <authorList>
            <person name="Zhang G."/>
        </authorList>
    </citation>
    <scope>NUCLEOTIDE SEQUENCE [LARGE SCALE GENOMIC DNA]</scope>
    <source>
        <strain evidence="2">Zg-886</strain>
        <strain evidence="4">zg-886</strain>
    </source>
</reference>
<dbReference type="Gene3D" id="1.10.3480.10">
    <property type="entry name" value="TorD-like"/>
    <property type="match status" value="1"/>
</dbReference>
<dbReference type="SUPFAM" id="SSF89155">
    <property type="entry name" value="TorD-like"/>
    <property type="match status" value="1"/>
</dbReference>
<evidence type="ECO:0000313" key="4">
    <source>
        <dbReference type="Proteomes" id="UP000636394"/>
    </source>
</evidence>
<accession>A0A9E6SV14</accession>
<evidence type="ECO:0000313" key="5">
    <source>
        <dbReference type="Proteomes" id="UP000671910"/>
    </source>
</evidence>
<keyword evidence="4" id="KW-1185">Reference proteome</keyword>
<reference evidence="3" key="2">
    <citation type="submission" date="2021-04" db="EMBL/GenBank/DDBJ databases">
        <title>Novel species in family Eggerthellaceae.</title>
        <authorList>
            <person name="Zhang G."/>
        </authorList>
    </citation>
    <scope>NUCLEOTIDE SEQUENCE</scope>
    <source>
        <strain evidence="3">Zg-886</strain>
    </source>
</reference>
<dbReference type="PANTHER" id="PTHR34227:SF1">
    <property type="entry name" value="DIMETHYL SULFOXIDE REDUCTASE CHAPERONE-RELATED"/>
    <property type="match status" value="1"/>
</dbReference>
<organism evidence="3 5">
    <name type="scientific">Xiamenia xianingshaonis</name>
    <dbReference type="NCBI Taxonomy" id="2682776"/>
    <lineage>
        <taxon>Bacteria</taxon>
        <taxon>Bacillati</taxon>
        <taxon>Actinomycetota</taxon>
        <taxon>Coriobacteriia</taxon>
        <taxon>Eggerthellales</taxon>
        <taxon>Eggerthellaceae</taxon>
        <taxon>Xiamenia</taxon>
    </lineage>
</organism>
<protein>
    <submittedName>
        <fullName evidence="3">Molecular chaperone TorD family protein</fullName>
    </submittedName>
</protein>
<dbReference type="InterPro" id="IPR020945">
    <property type="entry name" value="DMSO/NO3_reduct_chaperone"/>
</dbReference>
<dbReference type="KEGG" id="ebz:J7S26_02280"/>
<dbReference type="PANTHER" id="PTHR34227">
    <property type="entry name" value="CHAPERONE PROTEIN YCDY"/>
    <property type="match status" value="1"/>
</dbReference>
<dbReference type="Pfam" id="PF02613">
    <property type="entry name" value="Nitrate_red_del"/>
    <property type="match status" value="1"/>
</dbReference>
<dbReference type="InterPro" id="IPR050289">
    <property type="entry name" value="TorD/DmsD_chaperones"/>
</dbReference>
<gene>
    <name evidence="2" type="ORF">GMI68_08655</name>
    <name evidence="3" type="ORF">J7S26_02280</name>
</gene>
<evidence type="ECO:0000313" key="3">
    <source>
        <dbReference type="EMBL" id="QTU84772.1"/>
    </source>
</evidence>
<dbReference type="InterPro" id="IPR036411">
    <property type="entry name" value="TorD-like_sf"/>
</dbReference>
<name>A0A9E6SV14_9ACTN</name>
<dbReference type="Proteomes" id="UP000636394">
    <property type="component" value="Unassembled WGS sequence"/>
</dbReference>
<sequence length="224" mass="25875">MNEHRPEEGPAENAWWRAGLYQVAAEAFLQEPTDEQLKGQIASARSALQAESGWKLACEKELLAYLASLDENDEDLGRRVRSEYAELFVGPRPPLAPLYESLYHGRNRRLLSETTREVREFYERCGLAVVRKNRIPDDHVGYELEFMSKLYARLAEAHEANDEDQVQRWRSAQDAFLADHLGAWIPAWLERMRRTDATHYPAWAEFVVAFVAHDAEERGLHAHE</sequence>
<keyword evidence="1" id="KW-0143">Chaperone</keyword>
<dbReference type="EMBL" id="CP072829">
    <property type="protein sequence ID" value="QTU84772.1"/>
    <property type="molecule type" value="Genomic_DNA"/>
</dbReference>
<proteinExistence type="predicted"/>
<evidence type="ECO:0000313" key="2">
    <source>
        <dbReference type="EMBL" id="NHM14821.1"/>
    </source>
</evidence>